<dbReference type="Pfam" id="PF12705">
    <property type="entry name" value="PDDEXK_1"/>
    <property type="match status" value="1"/>
</dbReference>
<keyword evidence="5" id="KW-0067">ATP-binding</keyword>
<sequence length="246" mass="28037">MTTDKIPMDIELSEEYEEVKRRLDYEYAYKDDLNTKAKYSVSELNKEAIEESVYRGKIEDRNARIERLASADAASIGTAYHRIMEFVDFKKAVNEAGECDKSYIEERAETLKGNGAISEPVFKSLDLGKVYAFFETEIGVRACVAAKEGLLSKEKPFTLRVERSGKSVLVQGIIDCYFGDGDGLVLVDYKSNRLSYRDRDADIERIKEEYREQISLYKRALEEGTGLSVKEAYLYLLDKSIAISML</sequence>
<keyword evidence="2" id="KW-0227">DNA damage</keyword>
<dbReference type="Proteomes" id="UP000722050">
    <property type="component" value="Unassembled WGS sequence"/>
</dbReference>
<evidence type="ECO:0000256" key="6">
    <source>
        <dbReference type="ARBA" id="ARBA00023125"/>
    </source>
</evidence>
<keyword evidence="1" id="KW-0547">Nucleotide-binding</keyword>
<evidence type="ECO:0000259" key="8">
    <source>
        <dbReference type="Pfam" id="PF12705"/>
    </source>
</evidence>
<evidence type="ECO:0000256" key="1">
    <source>
        <dbReference type="ARBA" id="ARBA00022741"/>
    </source>
</evidence>
<name>A0A930EDG4_9FIRM</name>
<keyword evidence="6" id="KW-0238">DNA-binding</keyword>
<dbReference type="GO" id="GO:0016787">
    <property type="term" value="F:hydrolase activity"/>
    <property type="evidence" value="ECO:0007669"/>
    <property type="project" value="UniProtKB-KW"/>
</dbReference>
<dbReference type="GO" id="GO:0003677">
    <property type="term" value="F:DNA binding"/>
    <property type="evidence" value="ECO:0007669"/>
    <property type="project" value="UniProtKB-KW"/>
</dbReference>
<gene>
    <name evidence="9" type="ORF">HXM71_03315</name>
</gene>
<evidence type="ECO:0000256" key="5">
    <source>
        <dbReference type="ARBA" id="ARBA00022840"/>
    </source>
</evidence>
<dbReference type="InterPro" id="IPR011335">
    <property type="entry name" value="Restrct_endonuc-II-like"/>
</dbReference>
<evidence type="ECO:0000256" key="2">
    <source>
        <dbReference type="ARBA" id="ARBA00022763"/>
    </source>
</evidence>
<reference evidence="9" key="1">
    <citation type="submission" date="2020-04" db="EMBL/GenBank/DDBJ databases">
        <title>Deep metagenomics examines the oral microbiome during advanced dental caries in children, revealing novel taxa and co-occurrences with host molecules.</title>
        <authorList>
            <person name="Baker J.L."/>
            <person name="Morton J.T."/>
            <person name="Dinis M."/>
            <person name="Alvarez R."/>
            <person name="Tran N.C."/>
            <person name="Knight R."/>
            <person name="Edlund A."/>
        </authorList>
    </citation>
    <scope>NUCLEOTIDE SEQUENCE</scope>
    <source>
        <strain evidence="9">JCVI_24_bin.8</strain>
    </source>
</reference>
<organism evidence="9 10">
    <name type="scientific">Mogibacterium diversum</name>
    <dbReference type="NCBI Taxonomy" id="114527"/>
    <lineage>
        <taxon>Bacteria</taxon>
        <taxon>Bacillati</taxon>
        <taxon>Bacillota</taxon>
        <taxon>Clostridia</taxon>
        <taxon>Peptostreptococcales</taxon>
        <taxon>Anaerovoracaceae</taxon>
        <taxon>Mogibacterium</taxon>
    </lineage>
</organism>
<dbReference type="Gene3D" id="3.90.320.10">
    <property type="match status" value="1"/>
</dbReference>
<dbReference type="SUPFAM" id="SSF52980">
    <property type="entry name" value="Restriction endonuclease-like"/>
    <property type="match status" value="1"/>
</dbReference>
<protein>
    <submittedName>
        <fullName evidence="9">PD-(D/E)XK nuclease family protein</fullName>
    </submittedName>
</protein>
<evidence type="ECO:0000256" key="4">
    <source>
        <dbReference type="ARBA" id="ARBA00022806"/>
    </source>
</evidence>
<feature type="domain" description="PD-(D/E)XK endonuclease-like" evidence="8">
    <location>
        <begin position="68"/>
        <end position="236"/>
    </location>
</feature>
<evidence type="ECO:0000313" key="9">
    <source>
        <dbReference type="EMBL" id="MBF1352135.1"/>
    </source>
</evidence>
<comment type="caution">
    <text evidence="9">The sequence shown here is derived from an EMBL/GenBank/DDBJ whole genome shotgun (WGS) entry which is preliminary data.</text>
</comment>
<dbReference type="InterPro" id="IPR011604">
    <property type="entry name" value="PDDEXK-like_dom_sf"/>
</dbReference>
<evidence type="ECO:0000256" key="7">
    <source>
        <dbReference type="ARBA" id="ARBA00023204"/>
    </source>
</evidence>
<dbReference type="EMBL" id="JABZQH010000088">
    <property type="protein sequence ID" value="MBF1352135.1"/>
    <property type="molecule type" value="Genomic_DNA"/>
</dbReference>
<evidence type="ECO:0000256" key="3">
    <source>
        <dbReference type="ARBA" id="ARBA00022801"/>
    </source>
</evidence>
<dbReference type="GO" id="GO:0006281">
    <property type="term" value="P:DNA repair"/>
    <property type="evidence" value="ECO:0007669"/>
    <property type="project" value="UniProtKB-KW"/>
</dbReference>
<evidence type="ECO:0000313" key="10">
    <source>
        <dbReference type="Proteomes" id="UP000722050"/>
    </source>
</evidence>
<dbReference type="GO" id="GO:0004386">
    <property type="term" value="F:helicase activity"/>
    <property type="evidence" value="ECO:0007669"/>
    <property type="project" value="UniProtKB-KW"/>
</dbReference>
<dbReference type="AlphaFoldDB" id="A0A930EDG4"/>
<dbReference type="GO" id="GO:0005524">
    <property type="term" value="F:ATP binding"/>
    <property type="evidence" value="ECO:0007669"/>
    <property type="project" value="UniProtKB-KW"/>
</dbReference>
<accession>A0A930EDG4</accession>
<keyword evidence="4" id="KW-0347">Helicase</keyword>
<keyword evidence="7" id="KW-0234">DNA repair</keyword>
<dbReference type="InterPro" id="IPR038726">
    <property type="entry name" value="PDDEXK_AddAB-type"/>
</dbReference>
<keyword evidence="3" id="KW-0378">Hydrolase</keyword>
<proteinExistence type="predicted"/>